<dbReference type="GO" id="GO:0016094">
    <property type="term" value="P:polyprenol biosynthetic process"/>
    <property type="evidence" value="ECO:0007669"/>
    <property type="project" value="TreeGrafter"/>
</dbReference>
<feature type="binding site" evidence="2">
    <location>
        <begin position="192"/>
        <end position="194"/>
    </location>
    <ligand>
        <name>substrate</name>
    </ligand>
</feature>
<dbReference type="EC" id="2.5.1.-" evidence="2"/>
<dbReference type="SUPFAM" id="SSF64005">
    <property type="entry name" value="Undecaprenyl diphosphate synthase"/>
    <property type="match status" value="1"/>
</dbReference>
<feature type="active site" evidence="2">
    <location>
        <position position="18"/>
    </location>
</feature>
<dbReference type="EMBL" id="DRBS01000021">
    <property type="protein sequence ID" value="HDD43333.1"/>
    <property type="molecule type" value="Genomic_DNA"/>
</dbReference>
<feature type="binding site" evidence="2">
    <location>
        <position position="35"/>
    </location>
    <ligand>
        <name>substrate</name>
    </ligand>
</feature>
<comment type="subunit">
    <text evidence="2">Homodimer.</text>
</comment>
<protein>
    <recommendedName>
        <fullName evidence="2">Isoprenyl transferase</fullName>
        <ecNumber evidence="2">2.5.1.-</ecNumber>
    </recommendedName>
</protein>
<dbReference type="PANTHER" id="PTHR10291">
    <property type="entry name" value="DEHYDRODOLICHYL DIPHOSPHATE SYNTHASE FAMILY MEMBER"/>
    <property type="match status" value="1"/>
</dbReference>
<name>A0A7C0U1J3_DESA2</name>
<dbReference type="InterPro" id="IPR036424">
    <property type="entry name" value="UPP_synth-like_sf"/>
</dbReference>
<feature type="binding site" evidence="2">
    <location>
        <position position="23"/>
    </location>
    <ligand>
        <name>substrate</name>
    </ligand>
</feature>
<accession>A0A7C0U1J3</accession>
<keyword evidence="2" id="KW-0460">Magnesium</keyword>
<feature type="binding site" evidence="2">
    <location>
        <position position="67"/>
    </location>
    <ligand>
        <name>substrate</name>
    </ligand>
</feature>
<gene>
    <name evidence="3" type="ORF">ENG63_00525</name>
</gene>
<dbReference type="Proteomes" id="UP000886289">
    <property type="component" value="Unassembled WGS sequence"/>
</dbReference>
<keyword evidence="1 2" id="KW-0808">Transferase</keyword>
<feature type="binding site" evidence="2">
    <location>
        <position position="186"/>
    </location>
    <ligand>
        <name>substrate</name>
    </ligand>
</feature>
<feature type="binding site" evidence="2">
    <location>
        <position position="69"/>
    </location>
    <ligand>
        <name>substrate</name>
    </ligand>
</feature>
<proteinExistence type="inferred from homology"/>
<feature type="binding site" evidence="2">
    <location>
        <begin position="19"/>
        <end position="22"/>
    </location>
    <ligand>
        <name>substrate</name>
    </ligand>
</feature>
<comment type="function">
    <text evidence="2">Catalyzes the condensation of isopentenyl diphosphate (IPP) with allylic pyrophosphates generating different type of terpenoids.</text>
</comment>
<dbReference type="NCBIfam" id="NF011405">
    <property type="entry name" value="PRK14830.1"/>
    <property type="match status" value="1"/>
</dbReference>
<evidence type="ECO:0000256" key="2">
    <source>
        <dbReference type="HAMAP-Rule" id="MF_01139"/>
    </source>
</evidence>
<dbReference type="Gene3D" id="3.40.1180.10">
    <property type="entry name" value="Decaprenyl diphosphate synthase-like"/>
    <property type="match status" value="1"/>
</dbReference>
<dbReference type="GO" id="GO:0000287">
    <property type="term" value="F:magnesium ion binding"/>
    <property type="evidence" value="ECO:0007669"/>
    <property type="project" value="UniProtKB-UniRule"/>
</dbReference>
<dbReference type="CDD" id="cd00475">
    <property type="entry name" value="Cis_IPPS"/>
    <property type="match status" value="1"/>
</dbReference>
<dbReference type="FunFam" id="3.40.1180.10:FF:000001">
    <property type="entry name" value="(2E,6E)-farnesyl-diphosphate-specific ditrans,polycis-undecaprenyl-diphosphate synthase"/>
    <property type="match status" value="1"/>
</dbReference>
<dbReference type="NCBIfam" id="TIGR00055">
    <property type="entry name" value="uppS"/>
    <property type="match status" value="1"/>
</dbReference>
<comment type="cofactor">
    <cofactor evidence="2">
        <name>Mg(2+)</name>
        <dbReference type="ChEBI" id="CHEBI:18420"/>
    </cofactor>
    <text evidence="2">Binds 2 magnesium ions per subunit.</text>
</comment>
<feature type="active site" description="Proton acceptor" evidence="2">
    <location>
        <position position="66"/>
    </location>
</feature>
<sequence>MKDIKLNKLPVHVAIIMDGNGRWAKRRGLPRIAGHQEGAKRAREIVETARELGIKILTLYTFSYENWQRPQEEVKFLMHLLEDYLKEERKNLIKEDIRLQAIGDLSLLPKTTYETLQSVIKDTIHCQSMIFNLAISYGGRQEIIYAVRNLIEKIKQNKIKLEDINIDLFSKFLWTKGLPDPDLIIRTGGEIRISNFLLWQCAYAEFYFTPILWPDFHKTEFIEALKDYQNRERRFGKISEQLKNGKSS</sequence>
<dbReference type="InterPro" id="IPR018520">
    <property type="entry name" value="UPP_synth-like_CS"/>
</dbReference>
<feature type="binding site" evidence="2">
    <location>
        <position position="31"/>
    </location>
    <ligand>
        <name>substrate</name>
    </ligand>
</feature>
<dbReference type="PANTHER" id="PTHR10291:SF0">
    <property type="entry name" value="DEHYDRODOLICHYL DIPHOSPHATE SYNTHASE 2"/>
    <property type="match status" value="1"/>
</dbReference>
<dbReference type="GO" id="GO:0045547">
    <property type="term" value="F:ditrans,polycis-polyprenyl diphosphate synthase [(2E,6E)-farnesyl diphosphate specific] activity"/>
    <property type="evidence" value="ECO:0007669"/>
    <property type="project" value="TreeGrafter"/>
</dbReference>
<feature type="binding site" evidence="2">
    <location>
        <begin position="63"/>
        <end position="65"/>
    </location>
    <ligand>
        <name>substrate</name>
    </ligand>
</feature>
<dbReference type="AlphaFoldDB" id="A0A7C0U1J3"/>
<dbReference type="HAMAP" id="MF_01139">
    <property type="entry name" value="ISPT"/>
    <property type="match status" value="1"/>
</dbReference>
<reference evidence="3" key="1">
    <citation type="journal article" date="2020" name="mSystems">
        <title>Genome- and Community-Level Interaction Insights into Carbon Utilization and Element Cycling Functions of Hydrothermarchaeota in Hydrothermal Sediment.</title>
        <authorList>
            <person name="Zhou Z."/>
            <person name="Liu Y."/>
            <person name="Xu W."/>
            <person name="Pan J."/>
            <person name="Luo Z.H."/>
            <person name="Li M."/>
        </authorList>
    </citation>
    <scope>NUCLEOTIDE SEQUENCE [LARGE SCALE GENOMIC DNA]</scope>
    <source>
        <strain evidence="3">HyVt-233</strain>
    </source>
</reference>
<evidence type="ECO:0000256" key="1">
    <source>
        <dbReference type="ARBA" id="ARBA00022679"/>
    </source>
</evidence>
<evidence type="ECO:0000313" key="3">
    <source>
        <dbReference type="EMBL" id="HDD43333.1"/>
    </source>
</evidence>
<comment type="similarity">
    <text evidence="2">Belongs to the UPP synthase family.</text>
</comment>
<dbReference type="Pfam" id="PF01255">
    <property type="entry name" value="Prenyltransf"/>
    <property type="match status" value="1"/>
</dbReference>
<dbReference type="PROSITE" id="PS01066">
    <property type="entry name" value="UPP_SYNTHASE"/>
    <property type="match status" value="1"/>
</dbReference>
<comment type="caution">
    <text evidence="3">The sequence shown here is derived from an EMBL/GenBank/DDBJ whole genome shotgun (WGS) entry which is preliminary data.</text>
</comment>
<dbReference type="InterPro" id="IPR001441">
    <property type="entry name" value="UPP_synth-like"/>
</dbReference>
<feature type="binding site" evidence="2">
    <location>
        <position position="205"/>
    </location>
    <ligand>
        <name>Mg(2+)</name>
        <dbReference type="ChEBI" id="CHEBI:18420"/>
    </ligand>
</feature>
<organism evidence="3">
    <name type="scientific">Desulfofervidus auxilii</name>
    <dbReference type="NCBI Taxonomy" id="1621989"/>
    <lineage>
        <taxon>Bacteria</taxon>
        <taxon>Pseudomonadati</taxon>
        <taxon>Thermodesulfobacteriota</taxon>
        <taxon>Candidatus Desulfofervidia</taxon>
        <taxon>Candidatus Desulfofervidales</taxon>
        <taxon>Candidatus Desulfofervidaceae</taxon>
        <taxon>Candidatus Desulfofervidus</taxon>
    </lineage>
</organism>
<keyword evidence="2" id="KW-0479">Metal-binding</keyword>
<feature type="binding site" evidence="2">
    <location>
        <position position="18"/>
    </location>
    <ligand>
        <name>Mg(2+)</name>
        <dbReference type="ChEBI" id="CHEBI:18420"/>
    </ligand>
</feature>